<name>A0A517L989_9PEZI</name>
<feature type="compositionally biased region" description="Acidic residues" evidence="1">
    <location>
        <begin position="203"/>
        <end position="226"/>
    </location>
</feature>
<gene>
    <name evidence="2" type="ORF">FKW77_005139</name>
</gene>
<dbReference type="AlphaFoldDB" id="A0A517L989"/>
<feature type="region of interest" description="Disordered" evidence="1">
    <location>
        <begin position="200"/>
        <end position="237"/>
    </location>
</feature>
<dbReference type="EMBL" id="CP042191">
    <property type="protein sequence ID" value="QDS72197.1"/>
    <property type="molecule type" value="Genomic_DNA"/>
</dbReference>
<protein>
    <submittedName>
        <fullName evidence="2">Uncharacterized protein</fullName>
    </submittedName>
</protein>
<feature type="compositionally biased region" description="Basic residues" evidence="1">
    <location>
        <begin position="58"/>
        <end position="71"/>
    </location>
</feature>
<proteinExistence type="predicted"/>
<evidence type="ECO:0000313" key="3">
    <source>
        <dbReference type="Proteomes" id="UP000316270"/>
    </source>
</evidence>
<reference evidence="2 3" key="1">
    <citation type="submission" date="2019-07" db="EMBL/GenBank/DDBJ databases">
        <title>Finished genome of Venturia effusa.</title>
        <authorList>
            <person name="Young C.A."/>
            <person name="Cox M.P."/>
            <person name="Ganley A.R.D."/>
            <person name="David W.J."/>
        </authorList>
    </citation>
    <scope>NUCLEOTIDE SEQUENCE [LARGE SCALE GENOMIC DNA]</scope>
    <source>
        <strain evidence="3">albino</strain>
    </source>
</reference>
<feature type="region of interest" description="Disordered" evidence="1">
    <location>
        <begin position="1"/>
        <end position="74"/>
    </location>
</feature>
<feature type="compositionally biased region" description="Low complexity" evidence="1">
    <location>
        <begin position="310"/>
        <end position="324"/>
    </location>
</feature>
<evidence type="ECO:0000313" key="2">
    <source>
        <dbReference type="EMBL" id="QDS72197.1"/>
    </source>
</evidence>
<sequence length="383" mass="44220">MSKRQLDNQPGKRESFVDKKVRTTTKEPDSELAPPTINKPEPTLIKSANQVQPESKSKSKSKPKPERKSKRSAFFTIPREIRQQIILEYLIPDGNKYHQDEDITEYYVDDFIERCIGETVNEHGDDVYHMAHEEYHKPMEDAAIKLKHAYDPANDLYSEIDYCLHEAKSMYEFDYDVAVEVIERWKDDTFEEWYKKNFRPYSEEEDEEPEDEDEGEDDDGGNEEEQDSRKQTMKTRQETGIELCQGEVCSRRQDMLHVVGNVQVAWHEPRPGLSVEKPDALESSIENIEIIPGQSRCTGNVGAFNQFVGQRRQSQSNSSKSGGRPKPSVQMADFQSRQVLGLCNSVDEHGYSSVTASQRIAFRVHVTDLRVFFVFFHGVNSYE</sequence>
<accession>A0A517L989</accession>
<feature type="compositionally biased region" description="Basic and acidic residues" evidence="1">
    <location>
        <begin position="227"/>
        <end position="237"/>
    </location>
</feature>
<organism evidence="2 3">
    <name type="scientific">Venturia effusa</name>
    <dbReference type="NCBI Taxonomy" id="50376"/>
    <lineage>
        <taxon>Eukaryota</taxon>
        <taxon>Fungi</taxon>
        <taxon>Dikarya</taxon>
        <taxon>Ascomycota</taxon>
        <taxon>Pezizomycotina</taxon>
        <taxon>Dothideomycetes</taxon>
        <taxon>Pleosporomycetidae</taxon>
        <taxon>Venturiales</taxon>
        <taxon>Venturiaceae</taxon>
        <taxon>Venturia</taxon>
    </lineage>
</organism>
<evidence type="ECO:0000256" key="1">
    <source>
        <dbReference type="SAM" id="MobiDB-lite"/>
    </source>
</evidence>
<feature type="compositionally biased region" description="Basic and acidic residues" evidence="1">
    <location>
        <begin position="1"/>
        <end position="29"/>
    </location>
</feature>
<dbReference type="Proteomes" id="UP000316270">
    <property type="component" value="Chromosome 7"/>
</dbReference>
<keyword evidence="3" id="KW-1185">Reference proteome</keyword>
<feature type="region of interest" description="Disordered" evidence="1">
    <location>
        <begin position="310"/>
        <end position="330"/>
    </location>
</feature>